<gene>
    <name evidence="2" type="ORF">HLPR_10890</name>
</gene>
<proteinExistence type="predicted"/>
<feature type="transmembrane region" description="Helical" evidence="1">
    <location>
        <begin position="112"/>
        <end position="137"/>
    </location>
</feature>
<dbReference type="Proteomes" id="UP001321786">
    <property type="component" value="Chromosome"/>
</dbReference>
<protein>
    <recommendedName>
        <fullName evidence="4">Gustatory receptor</fullName>
    </recommendedName>
</protein>
<dbReference type="RefSeq" id="WP_338537064.1">
    <property type="nucleotide sequence ID" value="NZ_AP028654.1"/>
</dbReference>
<keyword evidence="3" id="KW-1185">Reference proteome</keyword>
<keyword evidence="1" id="KW-0812">Transmembrane</keyword>
<reference evidence="2 3" key="1">
    <citation type="submission" date="2023-08" db="EMBL/GenBank/DDBJ databases">
        <title>Helicovermis profunda gen. nov., sp. nov., a novel mesophilic, fermentative bacterium within the Bacillota from a deep-sea hydrothermal vent chimney.</title>
        <authorList>
            <person name="Miyazaki U."/>
            <person name="Mizutani D."/>
            <person name="Hashimoto Y."/>
            <person name="Tame A."/>
            <person name="Sawayama S."/>
            <person name="Miyazaki J."/>
            <person name="Takai K."/>
            <person name="Nakagawa S."/>
        </authorList>
    </citation>
    <scope>NUCLEOTIDE SEQUENCE [LARGE SCALE GENOMIC DNA]</scope>
    <source>
        <strain evidence="2 3">S502</strain>
    </source>
</reference>
<evidence type="ECO:0000256" key="1">
    <source>
        <dbReference type="SAM" id="Phobius"/>
    </source>
</evidence>
<dbReference type="EMBL" id="AP028654">
    <property type="protein sequence ID" value="BEP28758.1"/>
    <property type="molecule type" value="Genomic_DNA"/>
</dbReference>
<dbReference type="AlphaFoldDB" id="A0AAU9EH18"/>
<keyword evidence="1" id="KW-0472">Membrane</keyword>
<keyword evidence="1" id="KW-1133">Transmembrane helix</keyword>
<evidence type="ECO:0008006" key="4">
    <source>
        <dbReference type="Google" id="ProtNLM"/>
    </source>
</evidence>
<name>A0AAU9EH18_9FIRM</name>
<feature type="transmembrane region" description="Helical" evidence="1">
    <location>
        <begin position="16"/>
        <end position="34"/>
    </location>
</feature>
<feature type="transmembrane region" description="Helical" evidence="1">
    <location>
        <begin position="85"/>
        <end position="106"/>
    </location>
</feature>
<accession>A0AAU9EH18</accession>
<organism evidence="2 3">
    <name type="scientific">Helicovermis profundi</name>
    <dbReference type="NCBI Taxonomy" id="3065157"/>
    <lineage>
        <taxon>Bacteria</taxon>
        <taxon>Bacillati</taxon>
        <taxon>Bacillota</taxon>
        <taxon>Clostridia</taxon>
        <taxon>Helicovermis</taxon>
    </lineage>
</organism>
<feature type="transmembrane region" description="Helical" evidence="1">
    <location>
        <begin position="40"/>
        <end position="64"/>
    </location>
</feature>
<dbReference type="KEGG" id="hprf:HLPR_10890"/>
<evidence type="ECO:0000313" key="3">
    <source>
        <dbReference type="Proteomes" id="UP001321786"/>
    </source>
</evidence>
<evidence type="ECO:0000313" key="2">
    <source>
        <dbReference type="EMBL" id="BEP28758.1"/>
    </source>
</evidence>
<sequence length="456" mass="54013">MNFELLFTLAINNIRSYLFLWVLNFTLIITAVDLNEPRKSILVTMLFSILISLVAIAMLTYYNSDLSRDANKGRFVKNIKDKKKIFRKIAIVSYIATFLVLLLLYFSKTIVAPYFIYTGPFNLIVLFIVINLNDIYINSKYDQLKSMSWVFDYKRNPKIRTMAETNIVSMSIFDENNNFIYEKEEESINVENFVKKLPPGTIAKNKNIKTPNFKNIKFDEIFNYNSVDQYKTLLLKKSNEEDIKKFRKYINVLDKYSKLYNYFDKTVKCCRVRVTVNSNVIDNYVEDCDYIKKFSNTKDVELASLSIKMNNNLAKLSVKKFLESYGKAIKDYDIKKEKNRIILFDKSTEKIKKNDVTYLQEVMSLNIEEYKCVKQAEKKKDEIEHFTTIQDFVKGNYYKRKKEKEKEKEKNGKSLYFLNFGEISFYVFKEDFSRLAELDKFIISNFINKDIMESIK</sequence>